<keyword evidence="3" id="KW-0813">Transport</keyword>
<reference evidence="5 6" key="1">
    <citation type="submission" date="2024-02" db="EMBL/GenBank/DDBJ databases">
        <title>De novo assembly and annotation of 12 fungi associated with fruit tree decline syndrome in Ontario, Canada.</title>
        <authorList>
            <person name="Sulman M."/>
            <person name="Ellouze W."/>
            <person name="Ilyukhin E."/>
        </authorList>
    </citation>
    <scope>NUCLEOTIDE SEQUENCE [LARGE SCALE GENOMIC DNA]</scope>
    <source>
        <strain evidence="5 6">M11/M66-122</strain>
    </source>
</reference>
<dbReference type="PANTHER" id="PTHR31344">
    <property type="entry name" value="NUCLEAR PORE COMPLEX PROTEIN NUP205"/>
    <property type="match status" value="1"/>
</dbReference>
<evidence type="ECO:0000313" key="6">
    <source>
        <dbReference type="Proteomes" id="UP001320420"/>
    </source>
</evidence>
<dbReference type="Pfam" id="PF11894">
    <property type="entry name" value="Nup192"/>
    <property type="match status" value="1"/>
</dbReference>
<comment type="subcellular location">
    <subcellularLocation>
        <location evidence="1">Nucleus</location>
    </subcellularLocation>
</comment>
<dbReference type="PANTHER" id="PTHR31344:SF0">
    <property type="entry name" value="NUCLEAR PORE COMPLEX PROTEIN NUP205"/>
    <property type="match status" value="1"/>
</dbReference>
<dbReference type="GO" id="GO:0006999">
    <property type="term" value="P:nuclear pore organization"/>
    <property type="evidence" value="ECO:0007669"/>
    <property type="project" value="TreeGrafter"/>
</dbReference>
<evidence type="ECO:0000256" key="2">
    <source>
        <dbReference type="ARBA" id="ARBA00005892"/>
    </source>
</evidence>
<organism evidence="5 6">
    <name type="scientific">Diatrype stigma</name>
    <dbReference type="NCBI Taxonomy" id="117547"/>
    <lineage>
        <taxon>Eukaryota</taxon>
        <taxon>Fungi</taxon>
        <taxon>Dikarya</taxon>
        <taxon>Ascomycota</taxon>
        <taxon>Pezizomycotina</taxon>
        <taxon>Sordariomycetes</taxon>
        <taxon>Xylariomycetidae</taxon>
        <taxon>Xylariales</taxon>
        <taxon>Diatrypaceae</taxon>
        <taxon>Diatrype</taxon>
    </lineage>
</organism>
<keyword evidence="4" id="KW-0539">Nucleus</keyword>
<evidence type="ECO:0008006" key="7">
    <source>
        <dbReference type="Google" id="ProtNLM"/>
    </source>
</evidence>
<dbReference type="InterPro" id="IPR021827">
    <property type="entry name" value="Nup186/Nup192/Nup205"/>
</dbReference>
<evidence type="ECO:0000256" key="3">
    <source>
        <dbReference type="ARBA" id="ARBA00022448"/>
    </source>
</evidence>
<protein>
    <recommendedName>
        <fullName evidence="7">Nuclear pore complex protein Nup205</fullName>
    </recommendedName>
</protein>
<dbReference type="GO" id="GO:0017056">
    <property type="term" value="F:structural constituent of nuclear pore"/>
    <property type="evidence" value="ECO:0007669"/>
    <property type="project" value="TreeGrafter"/>
</dbReference>
<sequence>MAEDGILEAVLALHGQLLTVVEMLKEDREGRGQELLTRLPSHPVLDTVSDKFKGLLAKEGRKKESRDKVLSGKINAFDEEYTLNREFQEIALQVADDLDLDEIEAAKLALAAEESEAEFGRPLRECANLLFHQQREYLLDCMRLLLDLAKEEDELLADEDSDDLGLLGQFVDHNILRKPQPGQPAPVAKEKFVRECMTAMGNIRVWLQKLIDQKTSATMLGRLEDWEFQEIADNTHDSLIRQHELLAVILCSAIDRHVATQDDFLDFIRLLRSMDKYDFATGVPSNYAFPGYQFAWLTLIVHLFPVLGTYITLFGSTEGTGSVEQARQLNGVICQQSDDDPRPLPFLHAAIRAWWIAEYSGWYMEGAAGDGLPGVDVDAEDQQRSKQFFEALRDGAYDFMFAVVADLKTSEWQDPARSDMRRWLQNRTPPLPQDTIQFSEFLQLRLATKLETFIDAFISNMPDILRRLRIDEDEQRQMRQVQQQELDLERFLLIIAYSYEGRPEAADAFWSDPESNLAGFLHWASRRASTPLVTAFCEMLQCLSEDAESAKSAHEFLLDEAHHASGKMRRSLSLTWAQIFKEVDYFATKIRENPVATQGNAAKAGKFTNENAEAEPESTMMLECYLRLMAKLATQSGDARTYLLNSGVGLVELLCQLISSLISPRLRACAFKALAALMSQKTLSDGHIMWRYLESCLTGHYIPLSSSRALASSPNPPTPSYYMEALFQTMSPNFDEASAFIQFLTVLASLPENGSALRDELPYPDDLGLSTRVRPGIEPYIDFALGHVFALRAPETQDANQRRILRFYCLDFALACISSFNEDLLVLSNETNINVDSAITTKDLATYVTLHPFARVMEWMYDSKFMKSLLDTIHQDPAETGKAASDSPLVLGISRAVELVSAVLDLQSTYLDLVRPILKSQARAQGRSPYTPTSNGAFASVEDGLLTSLTLISDLGGFCKLGNPDLTLASLKLLEKIVTSPRIISAWDSGLQNSARRNKAIVALEESGEAPSIAGTLAAELAKPLDEFKEANSPGYLMKSYILDFLHSCLSAHPDRPTIAHNLLGFQCGANTLNITPGSAFDQGSSLFHNLLRMIIELPFINEEELMQPWFINLKYKGMRVLKILWCSRLSSGIVLDELRSENFVFHLLQQGLVVQQQSGVWDREVPIGPDFLITPAAQGYIDQLSMRAMSIEYIAHELCSVSQGKMPAIKRRIFDALGGQIKDGETVISIPSIFEFHDSLSHEGEFEIPPPTLTAFRDLDLSVCLESDDPSTPTYNLKKVGDILLLKRNEAKGAGHVVVHQELDPLDLEQQEVVDYVRYLNGFAQVKSYNLQVLKAWTRLLLVMSDLNEFKGTSQVSFILQTLQAILPGLELYGSEKPEAALELAKLAKILLYKLDFHTMASTDKQSRAIESLVSDKLFQLLHISLGAIAKWVGNPDLRSIYYSICYRYLTALVDLGQGASIGRRKTTRAIQAFGDKLVNVICDDAFCGDAGCQAAALILLGTLVNLGNEQGDNYAVDSLNRLNFIGVLVDSLRDVLREWVEIIRTGNPDQQYYHDAKLALLQQLCQTREGAKNVLHANLFRAIEQSGLFTVDPELQADSTNPRALEKHYILLVKVTRIIGAAIVSRGSHNVLQGRRFLTEHRMLVMHVLKRSAGIGGGGGKMDRALLERIDELAEAFMVIITATGFLEFENESTVDDKRQQPPILFH</sequence>
<evidence type="ECO:0000313" key="5">
    <source>
        <dbReference type="EMBL" id="KAK7754192.1"/>
    </source>
</evidence>
<proteinExistence type="inferred from homology"/>
<accession>A0AAN9UVY0</accession>
<gene>
    <name evidence="5" type="ORF">SLS62_003769</name>
</gene>
<dbReference type="GO" id="GO:0044611">
    <property type="term" value="C:nuclear pore inner ring"/>
    <property type="evidence" value="ECO:0007669"/>
    <property type="project" value="TreeGrafter"/>
</dbReference>
<comment type="caution">
    <text evidence="5">The sequence shown here is derived from an EMBL/GenBank/DDBJ whole genome shotgun (WGS) entry which is preliminary data.</text>
</comment>
<dbReference type="Proteomes" id="UP001320420">
    <property type="component" value="Unassembled WGS sequence"/>
</dbReference>
<name>A0AAN9UVY0_9PEZI</name>
<evidence type="ECO:0000256" key="4">
    <source>
        <dbReference type="ARBA" id="ARBA00023242"/>
    </source>
</evidence>
<evidence type="ECO:0000256" key="1">
    <source>
        <dbReference type="ARBA" id="ARBA00004123"/>
    </source>
</evidence>
<keyword evidence="6" id="KW-1185">Reference proteome</keyword>
<comment type="similarity">
    <text evidence="2">Belongs to the NUP186/NUP192/NUP205 family.</text>
</comment>
<dbReference type="EMBL" id="JAKJXP020000022">
    <property type="protein sequence ID" value="KAK7754192.1"/>
    <property type="molecule type" value="Genomic_DNA"/>
</dbReference>